<sequence>MLDKSKIERIPIIIVGTIVIILFLGIIFAARPATLFKEAKNLTRTSHMQTVLGAVYMYSIENQGASLPCLLNKGAVDIAECTELLPYLYFGRFPPDPDLKAKYMIEYIPGKENKIRIFSTAPEAKGIEIIR</sequence>
<keyword evidence="1" id="KW-0472">Membrane</keyword>
<keyword evidence="1" id="KW-1133">Transmembrane helix</keyword>
<reference evidence="2 3" key="1">
    <citation type="journal article" date="2016" name="Nat. Commun.">
        <title>Thousands of microbial genomes shed light on interconnected biogeochemical processes in an aquifer system.</title>
        <authorList>
            <person name="Anantharaman K."/>
            <person name="Brown C.T."/>
            <person name="Hug L.A."/>
            <person name="Sharon I."/>
            <person name="Castelle C.J."/>
            <person name="Probst A.J."/>
            <person name="Thomas B.C."/>
            <person name="Singh A."/>
            <person name="Wilkins M.J."/>
            <person name="Karaoz U."/>
            <person name="Brodie E.L."/>
            <person name="Williams K.H."/>
            <person name="Hubbard S.S."/>
            <person name="Banfield J.F."/>
        </authorList>
    </citation>
    <scope>NUCLEOTIDE SEQUENCE [LARGE SCALE GENOMIC DNA]</scope>
</reference>
<gene>
    <name evidence="2" type="ORF">A2Z68_00225</name>
</gene>
<protein>
    <recommendedName>
        <fullName evidence="4">Type II secretion system protein GspG C-terminal domain-containing protein</fullName>
    </recommendedName>
</protein>
<keyword evidence="1" id="KW-0812">Transmembrane</keyword>
<comment type="caution">
    <text evidence="2">The sequence shown here is derived from an EMBL/GenBank/DDBJ whole genome shotgun (WGS) entry which is preliminary data.</text>
</comment>
<dbReference type="Proteomes" id="UP000176662">
    <property type="component" value="Unassembled WGS sequence"/>
</dbReference>
<organism evidence="2 3">
    <name type="scientific">Candidatus Nealsonbacteria bacterium RBG_13_38_11</name>
    <dbReference type="NCBI Taxonomy" id="1801662"/>
    <lineage>
        <taxon>Bacteria</taxon>
        <taxon>Candidatus Nealsoniibacteriota</taxon>
    </lineage>
</organism>
<dbReference type="EMBL" id="MHLX01000028">
    <property type="protein sequence ID" value="OGZ18580.1"/>
    <property type="molecule type" value="Genomic_DNA"/>
</dbReference>
<evidence type="ECO:0000256" key="1">
    <source>
        <dbReference type="SAM" id="Phobius"/>
    </source>
</evidence>
<evidence type="ECO:0000313" key="3">
    <source>
        <dbReference type="Proteomes" id="UP000176662"/>
    </source>
</evidence>
<proteinExistence type="predicted"/>
<evidence type="ECO:0000313" key="2">
    <source>
        <dbReference type="EMBL" id="OGZ18580.1"/>
    </source>
</evidence>
<dbReference type="AlphaFoldDB" id="A0A1G2DZT6"/>
<name>A0A1G2DZT6_9BACT</name>
<feature type="transmembrane region" description="Helical" evidence="1">
    <location>
        <begin position="12"/>
        <end position="30"/>
    </location>
</feature>
<evidence type="ECO:0008006" key="4">
    <source>
        <dbReference type="Google" id="ProtNLM"/>
    </source>
</evidence>
<accession>A0A1G2DZT6</accession>